<proteinExistence type="predicted"/>
<name>A0A0F9FCB8_9ZZZZ</name>
<organism evidence="1">
    <name type="scientific">marine sediment metagenome</name>
    <dbReference type="NCBI Taxonomy" id="412755"/>
    <lineage>
        <taxon>unclassified sequences</taxon>
        <taxon>metagenomes</taxon>
        <taxon>ecological metagenomes</taxon>
    </lineage>
</organism>
<dbReference type="AlphaFoldDB" id="A0A0F9FCB8"/>
<protein>
    <submittedName>
        <fullName evidence="1">Uncharacterized protein</fullName>
    </submittedName>
</protein>
<comment type="caution">
    <text evidence="1">The sequence shown here is derived from an EMBL/GenBank/DDBJ whole genome shotgun (WGS) entry which is preliminary data.</text>
</comment>
<reference evidence="1" key="1">
    <citation type="journal article" date="2015" name="Nature">
        <title>Complex archaea that bridge the gap between prokaryotes and eukaryotes.</title>
        <authorList>
            <person name="Spang A."/>
            <person name="Saw J.H."/>
            <person name="Jorgensen S.L."/>
            <person name="Zaremba-Niedzwiedzka K."/>
            <person name="Martijn J."/>
            <person name="Lind A.E."/>
            <person name="van Eijk R."/>
            <person name="Schleper C."/>
            <person name="Guy L."/>
            <person name="Ettema T.J."/>
        </authorList>
    </citation>
    <scope>NUCLEOTIDE SEQUENCE</scope>
</reference>
<sequence length="93" mass="11005">MSPMYCYQHPETGEIFEDIRSFKDMDKPYISPDGVKCERIFVIKGLGIVDKNAECFQKDAAWVKSCNPKYVKFRDGHRWFYPIVFISEEKINE</sequence>
<evidence type="ECO:0000313" key="1">
    <source>
        <dbReference type="EMBL" id="KKL83843.1"/>
    </source>
</evidence>
<gene>
    <name evidence="1" type="ORF">LCGC14_1970650</name>
</gene>
<dbReference type="EMBL" id="LAZR01021866">
    <property type="protein sequence ID" value="KKL83843.1"/>
    <property type="molecule type" value="Genomic_DNA"/>
</dbReference>
<accession>A0A0F9FCB8</accession>